<protein>
    <recommendedName>
        <fullName evidence="3">Fido domain-containing protein</fullName>
    </recommendedName>
</protein>
<dbReference type="GO" id="GO:0005524">
    <property type="term" value="F:ATP binding"/>
    <property type="evidence" value="ECO:0007669"/>
    <property type="project" value="UniProtKB-KW"/>
</dbReference>
<feature type="domain" description="Fido" evidence="3">
    <location>
        <begin position="1"/>
        <end position="60"/>
    </location>
</feature>
<organism evidence="4 5">
    <name type="scientific">Salinimicrobium marinum</name>
    <dbReference type="NCBI Taxonomy" id="680283"/>
    <lineage>
        <taxon>Bacteria</taxon>
        <taxon>Pseudomonadati</taxon>
        <taxon>Bacteroidota</taxon>
        <taxon>Flavobacteriia</taxon>
        <taxon>Flavobacteriales</taxon>
        <taxon>Flavobacteriaceae</taxon>
        <taxon>Salinimicrobium</taxon>
    </lineage>
</organism>
<dbReference type="SUPFAM" id="SSF140931">
    <property type="entry name" value="Fic-like"/>
    <property type="match status" value="1"/>
</dbReference>
<name>A0A918SC38_9FLAO</name>
<dbReference type="PANTHER" id="PTHR13504">
    <property type="entry name" value="FIDO DOMAIN-CONTAINING PROTEIN DDB_G0283145"/>
    <property type="match status" value="1"/>
</dbReference>
<dbReference type="Proteomes" id="UP000610456">
    <property type="component" value="Unassembled WGS sequence"/>
</dbReference>
<feature type="binding site" evidence="2">
    <location>
        <begin position="16"/>
        <end position="23"/>
    </location>
    <ligand>
        <name>ATP</name>
        <dbReference type="ChEBI" id="CHEBI:30616"/>
    </ligand>
</feature>
<dbReference type="PROSITE" id="PS51459">
    <property type="entry name" value="FIDO"/>
    <property type="match status" value="1"/>
</dbReference>
<sequence length="60" mass="7124">MAIMHYQFEAIHPFTDGNGRTGRILLLLYLKIEKLLDIPVLYLSEYIIKIKRLIIQNYDT</sequence>
<evidence type="ECO:0000313" key="5">
    <source>
        <dbReference type="Proteomes" id="UP000610456"/>
    </source>
</evidence>
<reference evidence="4" key="1">
    <citation type="journal article" date="2014" name="Int. J. Syst. Evol. Microbiol.">
        <title>Complete genome sequence of Corynebacterium casei LMG S-19264T (=DSM 44701T), isolated from a smear-ripened cheese.</title>
        <authorList>
            <consortium name="US DOE Joint Genome Institute (JGI-PGF)"/>
            <person name="Walter F."/>
            <person name="Albersmeier A."/>
            <person name="Kalinowski J."/>
            <person name="Ruckert C."/>
        </authorList>
    </citation>
    <scope>NUCLEOTIDE SEQUENCE</scope>
    <source>
        <strain evidence="4">KCTC 12719</strain>
    </source>
</reference>
<dbReference type="PANTHER" id="PTHR13504:SF35">
    <property type="entry name" value="PROTEIN ADENYLYLTRANSFERASE SOFIC"/>
    <property type="match status" value="1"/>
</dbReference>
<dbReference type="InterPro" id="IPR003812">
    <property type="entry name" value="Fido"/>
</dbReference>
<dbReference type="Gene3D" id="1.10.3290.10">
    <property type="entry name" value="Fido-like domain"/>
    <property type="match status" value="1"/>
</dbReference>
<dbReference type="AlphaFoldDB" id="A0A918SC38"/>
<gene>
    <name evidence="4" type="ORF">GCM10007103_14630</name>
</gene>
<reference evidence="4" key="2">
    <citation type="submission" date="2020-09" db="EMBL/GenBank/DDBJ databases">
        <authorList>
            <person name="Sun Q."/>
            <person name="Kim S."/>
        </authorList>
    </citation>
    <scope>NUCLEOTIDE SEQUENCE</scope>
    <source>
        <strain evidence="4">KCTC 12719</strain>
    </source>
</reference>
<comment type="caution">
    <text evidence="4">The sequence shown here is derived from an EMBL/GenBank/DDBJ whole genome shotgun (WGS) entry which is preliminary data.</text>
</comment>
<evidence type="ECO:0000313" key="4">
    <source>
        <dbReference type="EMBL" id="GHA34113.1"/>
    </source>
</evidence>
<proteinExistence type="predicted"/>
<dbReference type="EMBL" id="BMXB01000003">
    <property type="protein sequence ID" value="GHA34113.1"/>
    <property type="molecule type" value="Genomic_DNA"/>
</dbReference>
<keyword evidence="5" id="KW-1185">Reference proteome</keyword>
<dbReference type="Pfam" id="PF02661">
    <property type="entry name" value="Fic"/>
    <property type="match status" value="1"/>
</dbReference>
<accession>A0A918SC38</accession>
<keyword evidence="2" id="KW-0067">ATP-binding</keyword>
<dbReference type="InterPro" id="IPR036597">
    <property type="entry name" value="Fido-like_dom_sf"/>
</dbReference>
<feature type="active site" evidence="1">
    <location>
        <position position="12"/>
    </location>
</feature>
<evidence type="ECO:0000259" key="3">
    <source>
        <dbReference type="PROSITE" id="PS51459"/>
    </source>
</evidence>
<dbReference type="InterPro" id="IPR040198">
    <property type="entry name" value="Fido_containing"/>
</dbReference>
<evidence type="ECO:0000256" key="1">
    <source>
        <dbReference type="PIRSR" id="PIRSR640198-1"/>
    </source>
</evidence>
<keyword evidence="2" id="KW-0547">Nucleotide-binding</keyword>
<evidence type="ECO:0000256" key="2">
    <source>
        <dbReference type="PIRSR" id="PIRSR640198-2"/>
    </source>
</evidence>